<protein>
    <recommendedName>
        <fullName evidence="10">CRISPR-associated endonuclease Cas1</fullName>
        <ecNumber evidence="10">3.1.-.-</ecNumber>
    </recommendedName>
</protein>
<evidence type="ECO:0000256" key="1">
    <source>
        <dbReference type="ARBA" id="ARBA00022722"/>
    </source>
</evidence>
<dbReference type="Gene3D" id="1.20.120.920">
    <property type="entry name" value="CRISPR-associated endonuclease Cas1, C-terminal domain"/>
    <property type="match status" value="1"/>
</dbReference>
<keyword evidence="12" id="KW-1185">Reference proteome</keyword>
<comment type="function">
    <text evidence="10">CRISPR (clustered regularly interspaced short palindromic repeat), is an adaptive immune system that provides protection against mobile genetic elements (viruses, transposable elements and conjugative plasmids). CRISPR clusters contain spacers, sequences complementary to antecedent mobile elements, and target invading nucleic acids. CRISPR clusters are transcribed and processed into CRISPR RNA (crRNA). Acts as a dsDNA endonuclease. Involved in the integration of spacer DNA into the CRISPR cassette.</text>
</comment>
<evidence type="ECO:0000313" key="12">
    <source>
        <dbReference type="Proteomes" id="UP001210339"/>
    </source>
</evidence>
<evidence type="ECO:0000256" key="4">
    <source>
        <dbReference type="ARBA" id="ARBA00022801"/>
    </source>
</evidence>
<dbReference type="Pfam" id="PF01867">
    <property type="entry name" value="Cas_Cas1"/>
    <property type="match status" value="1"/>
</dbReference>
<feature type="binding site" evidence="10">
    <location>
        <position position="164"/>
    </location>
    <ligand>
        <name>Mn(2+)</name>
        <dbReference type="ChEBI" id="CHEBI:29035"/>
    </ligand>
</feature>
<evidence type="ECO:0000256" key="3">
    <source>
        <dbReference type="ARBA" id="ARBA00022759"/>
    </source>
</evidence>
<proteinExistence type="inferred from homology"/>
<dbReference type="RefSeq" id="WP_271191454.1">
    <property type="nucleotide sequence ID" value="NZ_CP115667.1"/>
</dbReference>
<dbReference type="EMBL" id="CP115667">
    <property type="protein sequence ID" value="WBW49923.1"/>
    <property type="molecule type" value="Genomic_DNA"/>
</dbReference>
<keyword evidence="5 10" id="KW-0460">Magnesium</keyword>
<evidence type="ECO:0000256" key="2">
    <source>
        <dbReference type="ARBA" id="ARBA00022723"/>
    </source>
</evidence>
<dbReference type="GO" id="GO:0004519">
    <property type="term" value="F:endonuclease activity"/>
    <property type="evidence" value="ECO:0007669"/>
    <property type="project" value="UniProtKB-KW"/>
</dbReference>
<gene>
    <name evidence="10 11" type="primary">cas1</name>
    <name evidence="11" type="ORF">O6R05_07945</name>
</gene>
<keyword evidence="8 10" id="KW-0464">Manganese</keyword>
<evidence type="ECO:0000256" key="5">
    <source>
        <dbReference type="ARBA" id="ARBA00022842"/>
    </source>
</evidence>
<keyword evidence="4 10" id="KW-0378">Hydrolase</keyword>
<dbReference type="InterPro" id="IPR042211">
    <property type="entry name" value="CRISPR-assoc_Cas1_N"/>
</dbReference>
<dbReference type="InterPro" id="IPR050646">
    <property type="entry name" value="Cas1"/>
</dbReference>
<dbReference type="PANTHER" id="PTHR34353">
    <property type="entry name" value="CRISPR-ASSOCIATED ENDONUCLEASE CAS1 1"/>
    <property type="match status" value="1"/>
</dbReference>
<dbReference type="HAMAP" id="MF_01470">
    <property type="entry name" value="Cas1"/>
    <property type="match status" value="1"/>
</dbReference>
<evidence type="ECO:0000256" key="9">
    <source>
        <dbReference type="ARBA" id="ARBA00038592"/>
    </source>
</evidence>
<comment type="similarity">
    <text evidence="10">Belongs to the CRISPR-associated endonuclease Cas1 family.</text>
</comment>
<comment type="subunit">
    <text evidence="9 10">Homodimer, forms a heterotetramer with a Cas2 homodimer.</text>
</comment>
<dbReference type="NCBIfam" id="TIGR00287">
    <property type="entry name" value="cas1"/>
    <property type="match status" value="1"/>
</dbReference>
<dbReference type="Proteomes" id="UP001210339">
    <property type="component" value="Chromosome"/>
</dbReference>
<evidence type="ECO:0000256" key="8">
    <source>
        <dbReference type="ARBA" id="ARBA00023211"/>
    </source>
</evidence>
<evidence type="ECO:0000256" key="10">
    <source>
        <dbReference type="HAMAP-Rule" id="MF_01470"/>
    </source>
</evidence>
<feature type="binding site" evidence="10">
    <location>
        <position position="245"/>
    </location>
    <ligand>
        <name>Mn(2+)</name>
        <dbReference type="ChEBI" id="CHEBI:29035"/>
    </ligand>
</feature>
<comment type="cofactor">
    <cofactor evidence="10">
        <name>Mg(2+)</name>
        <dbReference type="ChEBI" id="CHEBI:18420"/>
    </cofactor>
    <cofactor evidence="10">
        <name>Mn(2+)</name>
        <dbReference type="ChEBI" id="CHEBI:29035"/>
    </cofactor>
</comment>
<name>A0ABY7QT04_9FIRM</name>
<keyword evidence="1 10" id="KW-0540">Nuclease</keyword>
<evidence type="ECO:0000313" key="11">
    <source>
        <dbReference type="EMBL" id="WBW49923.1"/>
    </source>
</evidence>
<organism evidence="11 12">
    <name type="scientific">Peptoniphilus equinus</name>
    <dbReference type="NCBI Taxonomy" id="3016343"/>
    <lineage>
        <taxon>Bacteria</taxon>
        <taxon>Bacillati</taxon>
        <taxon>Bacillota</taxon>
        <taxon>Tissierellia</taxon>
        <taxon>Tissierellales</taxon>
        <taxon>Peptoniphilaceae</taxon>
        <taxon>Peptoniphilus</taxon>
    </lineage>
</organism>
<keyword evidence="2 10" id="KW-0479">Metal-binding</keyword>
<dbReference type="InterPro" id="IPR002729">
    <property type="entry name" value="CRISPR-assoc_Cas1"/>
</dbReference>
<keyword evidence="7 10" id="KW-0238">DNA-binding</keyword>
<evidence type="ECO:0000256" key="7">
    <source>
        <dbReference type="ARBA" id="ARBA00023125"/>
    </source>
</evidence>
<dbReference type="Gene3D" id="3.100.10.20">
    <property type="entry name" value="CRISPR-associated endonuclease Cas1, N-terminal domain"/>
    <property type="match status" value="1"/>
</dbReference>
<keyword evidence="6 10" id="KW-0051">Antiviral defense</keyword>
<dbReference type="InterPro" id="IPR042206">
    <property type="entry name" value="CRISPR-assoc_Cas1_C"/>
</dbReference>
<feature type="binding site" evidence="10">
    <location>
        <position position="230"/>
    </location>
    <ligand>
        <name>Mn(2+)</name>
        <dbReference type="ChEBI" id="CHEBI:29035"/>
    </ligand>
</feature>
<dbReference type="PANTHER" id="PTHR34353:SF2">
    <property type="entry name" value="CRISPR-ASSOCIATED ENDONUCLEASE CAS1 1"/>
    <property type="match status" value="1"/>
</dbReference>
<evidence type="ECO:0000256" key="6">
    <source>
        <dbReference type="ARBA" id="ARBA00023118"/>
    </source>
</evidence>
<accession>A0ABY7QT04</accession>
<sequence length="340" mass="38461">MRKMLNTLYVTQEDAYLSLDSETLLLSIGGDVKARIPFDNIENIVCFSYIGCSPALMGKCVSQNIPINFISPYGKYWGKVTSGTQGNVFLRVRQIEVFKTHNLELSINTIVAKCHNAIQLIRRSQHDNEALRDDTEVQQAVAILMESIDGAFHAADGATLLGIEGYAAKTYFGIFNKLILNREFQFSFRTKRPPTDPVNAMLSFMYTIFTAEFAAGLETVGLDSYIGYMHALRSGRNSLACDLMEEARCIIERFVLTLINLKIVGMEDFEQFVTGAVYLNDKGRRKVLAKWQEKKRTTIKHDYLNETIPLGLLPYVQSNLLAKYVRGELTQYPNYLQKGN</sequence>
<reference evidence="11 12" key="1">
    <citation type="submission" date="2023-01" db="EMBL/GenBank/DDBJ databases">
        <authorList>
            <person name="Lee S.H."/>
            <person name="Jung H.S."/>
            <person name="Yun J.U."/>
        </authorList>
    </citation>
    <scope>NUCLEOTIDE SEQUENCE [LARGE SCALE GENOMIC DNA]</scope>
    <source>
        <strain evidence="11 12">CBA3646</strain>
    </source>
</reference>
<keyword evidence="3 10" id="KW-0255">Endonuclease</keyword>
<dbReference type="EC" id="3.1.-.-" evidence="10"/>